<protein>
    <submittedName>
        <fullName evidence="1">Uncharacterized protein</fullName>
    </submittedName>
</protein>
<evidence type="ECO:0000313" key="1">
    <source>
        <dbReference type="EMBL" id="GMN19222.1"/>
    </source>
</evidence>
<gene>
    <name evidence="1" type="ORF">TIFTF001_039746</name>
</gene>
<comment type="caution">
    <text evidence="1">The sequence shown here is derived from an EMBL/GenBank/DDBJ whole genome shotgun (WGS) entry which is preliminary data.</text>
</comment>
<reference evidence="1" key="1">
    <citation type="submission" date="2023-07" db="EMBL/GenBank/DDBJ databases">
        <title>draft genome sequence of fig (Ficus carica).</title>
        <authorList>
            <person name="Takahashi T."/>
            <person name="Nishimura K."/>
        </authorList>
    </citation>
    <scope>NUCLEOTIDE SEQUENCE</scope>
</reference>
<accession>A0AA87YP67</accession>
<dbReference type="EMBL" id="BTGU01001228">
    <property type="protein sequence ID" value="GMN19222.1"/>
    <property type="molecule type" value="Genomic_DNA"/>
</dbReference>
<evidence type="ECO:0000313" key="2">
    <source>
        <dbReference type="Proteomes" id="UP001187192"/>
    </source>
</evidence>
<dbReference type="AlphaFoldDB" id="A0AA87YP67"/>
<name>A0AA87YP67_FICCA</name>
<sequence>MRLSHPFARLTRHGKLEEMVFQSNFRLMAWTNMGKLGITKERVILLFAILTNKSIDVGRVLYYQITQSMRHPKLGLYFSSLINDLCKQAEVTWEGHKIWEGPRHPIDDGVIASYKEGDENNEDELPQPYRPVSTMFVVQRWEYMNDQLNHIEENRCNLVDLLRQMAAHWNNNIDNFRAWALELNFPVQKLESLRPRHCFSSAWTPKETSVYVTLYLGVDKFVPRRRS</sequence>
<dbReference type="Proteomes" id="UP001187192">
    <property type="component" value="Unassembled WGS sequence"/>
</dbReference>
<organism evidence="1 2">
    <name type="scientific">Ficus carica</name>
    <name type="common">Common fig</name>
    <dbReference type="NCBI Taxonomy" id="3494"/>
    <lineage>
        <taxon>Eukaryota</taxon>
        <taxon>Viridiplantae</taxon>
        <taxon>Streptophyta</taxon>
        <taxon>Embryophyta</taxon>
        <taxon>Tracheophyta</taxon>
        <taxon>Spermatophyta</taxon>
        <taxon>Magnoliopsida</taxon>
        <taxon>eudicotyledons</taxon>
        <taxon>Gunneridae</taxon>
        <taxon>Pentapetalae</taxon>
        <taxon>rosids</taxon>
        <taxon>fabids</taxon>
        <taxon>Rosales</taxon>
        <taxon>Moraceae</taxon>
        <taxon>Ficeae</taxon>
        <taxon>Ficus</taxon>
    </lineage>
</organism>
<proteinExistence type="predicted"/>
<keyword evidence="2" id="KW-1185">Reference proteome</keyword>